<evidence type="ECO:0000259" key="9">
    <source>
        <dbReference type="PROSITE" id="PS50893"/>
    </source>
</evidence>
<evidence type="ECO:0000256" key="8">
    <source>
        <dbReference type="SAM" id="Phobius"/>
    </source>
</evidence>
<reference evidence="11 12" key="1">
    <citation type="submission" date="2020-06" db="EMBL/GenBank/DDBJ databases">
        <title>Genome sequence of 2 isolates from Red Sea Mangroves.</title>
        <authorList>
            <person name="Sefrji F."/>
            <person name="Michoud G."/>
            <person name="Merlino G."/>
            <person name="Daffonchio D."/>
        </authorList>
    </citation>
    <scope>NUCLEOTIDE SEQUENCE [LARGE SCALE GENOMIC DNA]</scope>
    <source>
        <strain evidence="11 12">R1DC25</strain>
    </source>
</reference>
<dbReference type="GO" id="GO:0005524">
    <property type="term" value="F:ATP binding"/>
    <property type="evidence" value="ECO:0007669"/>
    <property type="project" value="UniProtKB-KW"/>
</dbReference>
<dbReference type="Gene3D" id="1.20.1560.10">
    <property type="entry name" value="ABC transporter type 1, transmembrane domain"/>
    <property type="match status" value="1"/>
</dbReference>
<keyword evidence="7 8" id="KW-0472">Membrane</keyword>
<gene>
    <name evidence="11" type="ORF">HW532_01430</name>
</gene>
<keyword evidence="5" id="KW-0067">ATP-binding</keyword>
<dbReference type="KEGG" id="kmn:HW532_01430"/>
<dbReference type="SMART" id="SM00382">
    <property type="entry name" value="AAA"/>
    <property type="match status" value="1"/>
</dbReference>
<evidence type="ECO:0000256" key="6">
    <source>
        <dbReference type="ARBA" id="ARBA00022989"/>
    </source>
</evidence>
<evidence type="ECO:0000259" key="10">
    <source>
        <dbReference type="PROSITE" id="PS50929"/>
    </source>
</evidence>
<dbReference type="InterPro" id="IPR003593">
    <property type="entry name" value="AAA+_ATPase"/>
</dbReference>
<dbReference type="EMBL" id="CP058214">
    <property type="protein sequence ID" value="QPC41507.1"/>
    <property type="molecule type" value="Genomic_DNA"/>
</dbReference>
<feature type="transmembrane region" description="Helical" evidence="8">
    <location>
        <begin position="150"/>
        <end position="179"/>
    </location>
</feature>
<dbReference type="InterPro" id="IPR003439">
    <property type="entry name" value="ABC_transporter-like_ATP-bd"/>
</dbReference>
<evidence type="ECO:0000256" key="4">
    <source>
        <dbReference type="ARBA" id="ARBA00022741"/>
    </source>
</evidence>
<keyword evidence="3 8" id="KW-0812">Transmembrane</keyword>
<dbReference type="Gene3D" id="3.40.50.300">
    <property type="entry name" value="P-loop containing nucleotide triphosphate hydrolases"/>
    <property type="match status" value="1"/>
</dbReference>
<evidence type="ECO:0000313" key="11">
    <source>
        <dbReference type="EMBL" id="QPC41507.1"/>
    </source>
</evidence>
<dbReference type="AlphaFoldDB" id="A0A7S8C192"/>
<evidence type="ECO:0000256" key="5">
    <source>
        <dbReference type="ARBA" id="ARBA00022840"/>
    </source>
</evidence>
<dbReference type="InterPro" id="IPR036640">
    <property type="entry name" value="ABC1_TM_sf"/>
</dbReference>
<dbReference type="GO" id="GO:0030253">
    <property type="term" value="P:protein secretion by the type I secretion system"/>
    <property type="evidence" value="ECO:0007669"/>
    <property type="project" value="InterPro"/>
</dbReference>
<dbReference type="InterPro" id="IPR010128">
    <property type="entry name" value="ATPase_T1SS_PrtD-like"/>
</dbReference>
<evidence type="ECO:0000256" key="7">
    <source>
        <dbReference type="ARBA" id="ARBA00023136"/>
    </source>
</evidence>
<evidence type="ECO:0000256" key="1">
    <source>
        <dbReference type="ARBA" id="ARBA00004651"/>
    </source>
</evidence>
<feature type="domain" description="ABC transmembrane type-1" evidence="10">
    <location>
        <begin position="30"/>
        <end position="305"/>
    </location>
</feature>
<dbReference type="SUPFAM" id="SSF52540">
    <property type="entry name" value="P-loop containing nucleoside triphosphate hydrolases"/>
    <property type="match status" value="1"/>
</dbReference>
<evidence type="ECO:0000256" key="3">
    <source>
        <dbReference type="ARBA" id="ARBA00022692"/>
    </source>
</evidence>
<dbReference type="GO" id="GO:0140359">
    <property type="term" value="F:ABC-type transporter activity"/>
    <property type="evidence" value="ECO:0007669"/>
    <property type="project" value="InterPro"/>
</dbReference>
<feature type="transmembrane region" description="Helical" evidence="8">
    <location>
        <begin position="63"/>
        <end position="81"/>
    </location>
</feature>
<dbReference type="RefSeq" id="WP_213162725.1">
    <property type="nucleotide sequence ID" value="NZ_CP058214.1"/>
</dbReference>
<proteinExistence type="inferred from homology"/>
<dbReference type="InterPro" id="IPR039421">
    <property type="entry name" value="Type_1_exporter"/>
</dbReference>
<feature type="domain" description="ABC transporter" evidence="9">
    <location>
        <begin position="336"/>
        <end position="571"/>
    </location>
</feature>
<evidence type="ECO:0000313" key="12">
    <source>
        <dbReference type="Proteomes" id="UP000593594"/>
    </source>
</evidence>
<dbReference type="PANTHER" id="PTHR24221:SF248">
    <property type="entry name" value="ABC TRANSPORTER TRANSMEMBRANE REGION"/>
    <property type="match status" value="1"/>
</dbReference>
<dbReference type="PROSITE" id="PS50893">
    <property type="entry name" value="ABC_TRANSPORTER_2"/>
    <property type="match status" value="1"/>
</dbReference>
<keyword evidence="4" id="KW-0547">Nucleotide-binding</keyword>
<evidence type="ECO:0000256" key="2">
    <source>
        <dbReference type="ARBA" id="ARBA00005417"/>
    </source>
</evidence>
<protein>
    <submittedName>
        <fullName evidence="11">Type I secretion system permease/ATPase</fullName>
    </submittedName>
</protein>
<keyword evidence="6 8" id="KW-1133">Transmembrane helix</keyword>
<dbReference type="PROSITE" id="PS50929">
    <property type="entry name" value="ABC_TM1F"/>
    <property type="match status" value="1"/>
</dbReference>
<dbReference type="GO" id="GO:0030256">
    <property type="term" value="C:type I protein secretion system complex"/>
    <property type="evidence" value="ECO:0007669"/>
    <property type="project" value="InterPro"/>
</dbReference>
<keyword evidence="12" id="KW-1185">Reference proteome</keyword>
<dbReference type="GO" id="GO:0016887">
    <property type="term" value="F:ATP hydrolysis activity"/>
    <property type="evidence" value="ECO:0007669"/>
    <property type="project" value="InterPro"/>
</dbReference>
<organism evidence="11 12">
    <name type="scientific">Kaustia mangrovi</name>
    <dbReference type="NCBI Taxonomy" id="2593653"/>
    <lineage>
        <taxon>Bacteria</taxon>
        <taxon>Pseudomonadati</taxon>
        <taxon>Pseudomonadota</taxon>
        <taxon>Alphaproteobacteria</taxon>
        <taxon>Hyphomicrobiales</taxon>
        <taxon>Parvibaculaceae</taxon>
        <taxon>Kaustia</taxon>
    </lineage>
</organism>
<comment type="subcellular location">
    <subcellularLocation>
        <location evidence="1">Cell membrane</location>
        <topology evidence="1">Multi-pass membrane protein</topology>
    </subcellularLocation>
</comment>
<dbReference type="GO" id="GO:0034040">
    <property type="term" value="F:ATPase-coupled lipid transmembrane transporter activity"/>
    <property type="evidence" value="ECO:0007669"/>
    <property type="project" value="TreeGrafter"/>
</dbReference>
<sequence length="579" mass="62320">MADEQSTMPAEAASLVTEIRRTFTMGLIYAGLLSGCITLLQLTVPFFMLQVHDRVITSQSVDTLRLLAVLCLAALALYGVLEFIRAITFQAIASGVVRRLNLPTIEAAIRSSLERGTSGGAQSLRDLNDLRGFITGQAITAPLEAFWAPIFLAVMFALHYIYGIVGLISVLVLIGLSLMSDMLSRHVMKEANDANIETISSIGSSMRHAETIESMGMLPALARRWRGAQLHAVDLYNLGHTRNRGMHAVTRSLRYSMQVTVLGIGAYLVIHGDVSPGSMMAGSVIMGRLLLPFDNVTGDWRQWVSALSSWRRVRTTLEESRSFRETAPTPRAEGDLVIDRVIYATAGSDVPILKGVSFTLSPGEVLGIAGPSAAGKSTLARLLVGVNKPTSGGVYLDGHNVYLWERGSFGNVAGYLPQSVSLLDGTIRENIARMREADPAMVIEAARAAGVHELIGRLPLGYDTPVGDGRFTLSGGQKQRIALARALFGRPRLLVLDEPNANLDAEGEQALMRAIASARADGSIVIMIAHRMSMMQAADKLLVLQDGRVAQFGERTAVVRELSDSAEARPTIASKGAAS</sequence>
<dbReference type="InterPro" id="IPR027417">
    <property type="entry name" value="P-loop_NTPase"/>
</dbReference>
<dbReference type="Proteomes" id="UP000593594">
    <property type="component" value="Chromosome"/>
</dbReference>
<dbReference type="PANTHER" id="PTHR24221">
    <property type="entry name" value="ATP-BINDING CASSETTE SUB-FAMILY B"/>
    <property type="match status" value="1"/>
</dbReference>
<dbReference type="PROSITE" id="PS00211">
    <property type="entry name" value="ABC_TRANSPORTER_1"/>
    <property type="match status" value="1"/>
</dbReference>
<dbReference type="Pfam" id="PF00664">
    <property type="entry name" value="ABC_membrane"/>
    <property type="match status" value="1"/>
</dbReference>
<dbReference type="Pfam" id="PF00005">
    <property type="entry name" value="ABC_tran"/>
    <property type="match status" value="1"/>
</dbReference>
<accession>A0A7S8C192</accession>
<name>A0A7S8C192_9HYPH</name>
<comment type="similarity">
    <text evidence="2">Belongs to the ABC transporter superfamily.</text>
</comment>
<dbReference type="NCBIfam" id="TIGR01842">
    <property type="entry name" value="type_I_sec_PrtD"/>
    <property type="match status" value="1"/>
</dbReference>
<feature type="transmembrane region" description="Helical" evidence="8">
    <location>
        <begin position="27"/>
        <end position="51"/>
    </location>
</feature>
<dbReference type="SUPFAM" id="SSF90123">
    <property type="entry name" value="ABC transporter transmembrane region"/>
    <property type="match status" value="1"/>
</dbReference>
<dbReference type="InterPro" id="IPR011527">
    <property type="entry name" value="ABC1_TM_dom"/>
</dbReference>
<dbReference type="GO" id="GO:0005886">
    <property type="term" value="C:plasma membrane"/>
    <property type="evidence" value="ECO:0007669"/>
    <property type="project" value="UniProtKB-SubCell"/>
</dbReference>
<dbReference type="InterPro" id="IPR017871">
    <property type="entry name" value="ABC_transporter-like_CS"/>
</dbReference>